<proteinExistence type="predicted"/>
<keyword evidence="1" id="KW-1133">Transmembrane helix</keyword>
<dbReference type="AlphaFoldDB" id="A0A0E9XLL2"/>
<keyword evidence="1" id="KW-0472">Membrane</keyword>
<evidence type="ECO:0000256" key="1">
    <source>
        <dbReference type="SAM" id="Phobius"/>
    </source>
</evidence>
<sequence>MVTANLNVACGVVRIVLCILAMAYSQILGETK</sequence>
<reference evidence="2" key="1">
    <citation type="submission" date="2014-11" db="EMBL/GenBank/DDBJ databases">
        <authorList>
            <person name="Amaro Gonzalez C."/>
        </authorList>
    </citation>
    <scope>NUCLEOTIDE SEQUENCE</scope>
</reference>
<accession>A0A0E9XLL2</accession>
<dbReference type="EMBL" id="GBXM01005023">
    <property type="protein sequence ID" value="JAI03555.1"/>
    <property type="molecule type" value="Transcribed_RNA"/>
</dbReference>
<evidence type="ECO:0000313" key="2">
    <source>
        <dbReference type="EMBL" id="JAI03555.1"/>
    </source>
</evidence>
<reference evidence="2" key="2">
    <citation type="journal article" date="2015" name="Fish Shellfish Immunol.">
        <title>Early steps in the European eel (Anguilla anguilla)-Vibrio vulnificus interaction in the gills: Role of the RtxA13 toxin.</title>
        <authorList>
            <person name="Callol A."/>
            <person name="Pajuelo D."/>
            <person name="Ebbesson L."/>
            <person name="Teles M."/>
            <person name="MacKenzie S."/>
            <person name="Amaro C."/>
        </authorList>
    </citation>
    <scope>NUCLEOTIDE SEQUENCE</scope>
</reference>
<keyword evidence="1" id="KW-0812">Transmembrane</keyword>
<protein>
    <submittedName>
        <fullName evidence="2">Uncharacterized protein</fullName>
    </submittedName>
</protein>
<feature type="transmembrane region" description="Helical" evidence="1">
    <location>
        <begin position="6"/>
        <end position="24"/>
    </location>
</feature>
<organism evidence="2">
    <name type="scientific">Anguilla anguilla</name>
    <name type="common">European freshwater eel</name>
    <name type="synonym">Muraena anguilla</name>
    <dbReference type="NCBI Taxonomy" id="7936"/>
    <lineage>
        <taxon>Eukaryota</taxon>
        <taxon>Metazoa</taxon>
        <taxon>Chordata</taxon>
        <taxon>Craniata</taxon>
        <taxon>Vertebrata</taxon>
        <taxon>Euteleostomi</taxon>
        <taxon>Actinopterygii</taxon>
        <taxon>Neopterygii</taxon>
        <taxon>Teleostei</taxon>
        <taxon>Anguilliformes</taxon>
        <taxon>Anguillidae</taxon>
        <taxon>Anguilla</taxon>
    </lineage>
</organism>
<name>A0A0E9XLL2_ANGAN</name>